<dbReference type="InterPro" id="IPR023214">
    <property type="entry name" value="HAD_sf"/>
</dbReference>
<dbReference type="RefSeq" id="WP_237360225.1">
    <property type="nucleotide sequence ID" value="NZ_CAKLDM010000001.1"/>
</dbReference>
<proteinExistence type="predicted"/>
<dbReference type="PANTHER" id="PTHR47478:SF1">
    <property type="entry name" value="PYRIMIDINE 5'-NUCLEOTIDASE YJJG"/>
    <property type="match status" value="1"/>
</dbReference>
<dbReference type="NCBIfam" id="NF006976">
    <property type="entry name" value="PRK09449.1"/>
    <property type="match status" value="1"/>
</dbReference>
<evidence type="ECO:0000313" key="1">
    <source>
        <dbReference type="EMBL" id="CAH0536981.1"/>
    </source>
</evidence>
<dbReference type="NCBIfam" id="TIGR02254">
    <property type="entry name" value="YjjG_YfnB"/>
    <property type="match status" value="1"/>
</dbReference>
<dbReference type="PANTHER" id="PTHR47478">
    <property type="match status" value="1"/>
</dbReference>
<name>A0ABM9A0Q5_9VIBR</name>
<dbReference type="InterPro" id="IPR036412">
    <property type="entry name" value="HAD-like_sf"/>
</dbReference>
<dbReference type="Pfam" id="PF00702">
    <property type="entry name" value="Hydrolase"/>
    <property type="match status" value="1"/>
</dbReference>
<comment type="caution">
    <text evidence="1">The sequence shown here is derived from an EMBL/GenBank/DDBJ whole genome shotgun (WGS) entry which is preliminary data.</text>
</comment>
<dbReference type="NCBIfam" id="TIGR01549">
    <property type="entry name" value="HAD-SF-IA-v1"/>
    <property type="match status" value="1"/>
</dbReference>
<dbReference type="InterPro" id="IPR006439">
    <property type="entry name" value="HAD-SF_hydro_IA"/>
</dbReference>
<organism evidence="1 2">
    <name type="scientific">Vibrio marisflavi CECT 7928</name>
    <dbReference type="NCBI Taxonomy" id="634439"/>
    <lineage>
        <taxon>Bacteria</taxon>
        <taxon>Pseudomonadati</taxon>
        <taxon>Pseudomonadota</taxon>
        <taxon>Gammaproteobacteria</taxon>
        <taxon>Vibrionales</taxon>
        <taxon>Vibrionaceae</taxon>
        <taxon>Vibrio</taxon>
    </lineage>
</organism>
<dbReference type="InterPro" id="IPR052550">
    <property type="entry name" value="Pyrimidine_5'-ntase_YjjG"/>
</dbReference>
<accession>A0ABM9A0Q5</accession>
<dbReference type="EMBL" id="CAKLDM010000001">
    <property type="protein sequence ID" value="CAH0536981.1"/>
    <property type="molecule type" value="Genomic_DNA"/>
</dbReference>
<reference evidence="1" key="1">
    <citation type="submission" date="2021-11" db="EMBL/GenBank/DDBJ databases">
        <authorList>
            <person name="Rodrigo-Torres L."/>
            <person name="Arahal R. D."/>
            <person name="Lucena T."/>
        </authorList>
    </citation>
    <scope>NUCLEOTIDE SEQUENCE</scope>
    <source>
        <strain evidence="1">CECT 7928</strain>
    </source>
</reference>
<dbReference type="Proteomes" id="UP000838748">
    <property type="component" value="Unassembled WGS sequence"/>
</dbReference>
<dbReference type="SUPFAM" id="SSF56784">
    <property type="entry name" value="HAD-like"/>
    <property type="match status" value="1"/>
</dbReference>
<dbReference type="SFLD" id="SFLDS00003">
    <property type="entry name" value="Haloacid_Dehalogenase"/>
    <property type="match status" value="1"/>
</dbReference>
<dbReference type="Gene3D" id="3.40.50.1000">
    <property type="entry name" value="HAD superfamily/HAD-like"/>
    <property type="match status" value="1"/>
</dbReference>
<dbReference type="GO" id="GO:0008253">
    <property type="term" value="F:5'-nucleotidase activity"/>
    <property type="evidence" value="ECO:0007669"/>
    <property type="project" value="UniProtKB-EC"/>
</dbReference>
<dbReference type="Gene3D" id="1.10.150.240">
    <property type="entry name" value="Putative phosphatase, domain 2"/>
    <property type="match status" value="1"/>
</dbReference>
<dbReference type="CDD" id="cd04305">
    <property type="entry name" value="HAD_Neu5Ac-Pase_like"/>
    <property type="match status" value="1"/>
</dbReference>
<protein>
    <submittedName>
        <fullName evidence="1">Pyrimidine 5'-nucleotidase YjjG</fullName>
        <ecNumber evidence="1">3.1.3.5</ecNumber>
    </submittedName>
</protein>
<dbReference type="SFLD" id="SFLDG01129">
    <property type="entry name" value="C1.5:_HAD__Beta-PGM__Phosphata"/>
    <property type="match status" value="1"/>
</dbReference>
<keyword evidence="2" id="KW-1185">Reference proteome</keyword>
<keyword evidence="1" id="KW-0378">Hydrolase</keyword>
<dbReference type="PRINTS" id="PR00413">
    <property type="entry name" value="HADHALOGNASE"/>
</dbReference>
<sequence length="224" mass="25581">MKYDWILFDADETIFHFDAFKGMQLMFKRKGVEFTASDYHQYQQLNKPLWDKYQQGLVTATEIKHTRFELWADKLDTTTMDLNSSFLQAMADICTLLPGAKELIESLYDKARLAIITNGFVELQSIRLEKVGLADRFEHVFISEEVGIAKPDSGIFDYAMNKMGQPDRAKVLMVGDNLHSDIVGGNNYGIDTCWLNRSGEALHETIKPNYTVSCLHELNALLLN</sequence>
<gene>
    <name evidence="1" type="primary">yjjG</name>
    <name evidence="1" type="ORF">VMF7928_00847</name>
</gene>
<dbReference type="InterPro" id="IPR011951">
    <property type="entry name" value="HAD-SF_hydro_IA_YjjG/PynA"/>
</dbReference>
<dbReference type="InterPro" id="IPR023198">
    <property type="entry name" value="PGP-like_dom2"/>
</dbReference>
<dbReference type="EC" id="3.1.3.5" evidence="1"/>
<evidence type="ECO:0000313" key="2">
    <source>
        <dbReference type="Proteomes" id="UP000838748"/>
    </source>
</evidence>